<gene>
    <name evidence="1" type="ORF">ERL59_07410</name>
</gene>
<name>A0A6N9Q0V9_9BACL</name>
<dbReference type="InterPro" id="IPR016024">
    <property type="entry name" value="ARM-type_fold"/>
</dbReference>
<dbReference type="Pfam" id="PF08713">
    <property type="entry name" value="DNA_alkylation"/>
    <property type="match status" value="1"/>
</dbReference>
<sequence>MEPVKNTFNEVFFEKLTDTISKYDSKFSKELFLTKVLTEEWDGYELKERMHHITKCLHDTLPKDYETAIGILMKVASKVTFKFGFAPMIFPNYVELYGLDDWEFSMIALEEFTKYSSSEFAVRPFIIKDANKMMKKMTEWASHDNQHVRRLASEGCRPRLPWAIALPAFKKDPSMIVPILELLKNDREEYVRRSVANNLNDISKDHPKLVLEIAKRWLGESKETDWVVKHALRTLLKSGDSDALLMFGFSDPKYIDVTNFQIHTKKVNIGGTLSFSFQLQKNKEIDEKVRIEYAIHFIKANGQLTKKVFKISERILTSHCEDINRNHSFKVITTRKYYPGQHKVSIIINGVEKVVGEFELIKSF</sequence>
<accession>A0A6N9Q0V9</accession>
<dbReference type="EMBL" id="SIJB01000018">
    <property type="protein sequence ID" value="NBI28782.1"/>
    <property type="molecule type" value="Genomic_DNA"/>
</dbReference>
<dbReference type="Proteomes" id="UP000448943">
    <property type="component" value="Unassembled WGS sequence"/>
</dbReference>
<dbReference type="RefSeq" id="WP_160645579.1">
    <property type="nucleotide sequence ID" value="NZ_SIJB01000018.1"/>
</dbReference>
<comment type="caution">
    <text evidence="1">The sequence shown here is derived from an EMBL/GenBank/DDBJ whole genome shotgun (WGS) entry which is preliminary data.</text>
</comment>
<reference evidence="1 2" key="1">
    <citation type="submission" date="2019-01" db="EMBL/GenBank/DDBJ databases">
        <title>Chengkuizengella sp. nov., isolated from deep-sea sediment of East Pacific Ocean.</title>
        <authorList>
            <person name="Yang J."/>
            <person name="Lai Q."/>
            <person name="Shao Z."/>
        </authorList>
    </citation>
    <scope>NUCLEOTIDE SEQUENCE [LARGE SCALE GENOMIC DNA]</scope>
    <source>
        <strain evidence="1 2">YPA3-1-1</strain>
    </source>
</reference>
<dbReference type="Gene3D" id="1.25.40.290">
    <property type="entry name" value="ARM repeat domains"/>
    <property type="match status" value="1"/>
</dbReference>
<keyword evidence="2" id="KW-1185">Reference proteome</keyword>
<dbReference type="InterPro" id="IPR014825">
    <property type="entry name" value="DNA_alkylation"/>
</dbReference>
<evidence type="ECO:0000313" key="1">
    <source>
        <dbReference type="EMBL" id="NBI28782.1"/>
    </source>
</evidence>
<protein>
    <submittedName>
        <fullName evidence="1">DNA alkylation repair protein</fullName>
    </submittedName>
</protein>
<proteinExistence type="predicted"/>
<organism evidence="1 2">
    <name type="scientific">Chengkuizengella marina</name>
    <dbReference type="NCBI Taxonomy" id="2507566"/>
    <lineage>
        <taxon>Bacteria</taxon>
        <taxon>Bacillati</taxon>
        <taxon>Bacillota</taxon>
        <taxon>Bacilli</taxon>
        <taxon>Bacillales</taxon>
        <taxon>Paenibacillaceae</taxon>
        <taxon>Chengkuizengella</taxon>
    </lineage>
</organism>
<dbReference type="OrthoDB" id="9797162at2"/>
<evidence type="ECO:0000313" key="2">
    <source>
        <dbReference type="Proteomes" id="UP000448943"/>
    </source>
</evidence>
<dbReference type="AlphaFoldDB" id="A0A6N9Q0V9"/>
<dbReference type="SUPFAM" id="SSF48371">
    <property type="entry name" value="ARM repeat"/>
    <property type="match status" value="1"/>
</dbReference>